<dbReference type="PROSITE" id="PS51257">
    <property type="entry name" value="PROKAR_LIPOPROTEIN"/>
    <property type="match status" value="1"/>
</dbReference>
<name>A0A975AZR0_9BACT</name>
<organism evidence="1 2">
    <name type="scientific">Sulfurimonas aquatica</name>
    <dbReference type="NCBI Taxonomy" id="2672570"/>
    <lineage>
        <taxon>Bacteria</taxon>
        <taxon>Pseudomonadati</taxon>
        <taxon>Campylobacterota</taxon>
        <taxon>Epsilonproteobacteria</taxon>
        <taxon>Campylobacterales</taxon>
        <taxon>Sulfurimonadaceae</taxon>
        <taxon>Sulfurimonas</taxon>
    </lineage>
</organism>
<dbReference type="AlphaFoldDB" id="A0A975AZR0"/>
<reference evidence="1" key="1">
    <citation type="submission" date="2019-11" db="EMBL/GenBank/DDBJ databases">
        <authorList>
            <person name="Kojima H."/>
        </authorList>
    </citation>
    <scope>NUCLEOTIDE SEQUENCE</scope>
    <source>
        <strain evidence="1">H1576</strain>
    </source>
</reference>
<gene>
    <name evidence="1" type="ORF">GJV85_05160</name>
</gene>
<reference evidence="1" key="2">
    <citation type="submission" date="2021-04" db="EMBL/GenBank/DDBJ databases">
        <title>Isolation and characterization of a novel species of the genus Sulfurimonas.</title>
        <authorList>
            <person name="Fukui M."/>
        </authorList>
    </citation>
    <scope>NUCLEOTIDE SEQUENCE</scope>
    <source>
        <strain evidence="1">H1576</strain>
    </source>
</reference>
<evidence type="ECO:0000313" key="1">
    <source>
        <dbReference type="EMBL" id="QSZ41518.1"/>
    </source>
</evidence>
<dbReference type="EMBL" id="CP046072">
    <property type="protein sequence ID" value="QSZ41518.1"/>
    <property type="molecule type" value="Genomic_DNA"/>
</dbReference>
<accession>A0A975AZR0</accession>
<dbReference type="Proteomes" id="UP000671852">
    <property type="component" value="Chromosome"/>
</dbReference>
<dbReference type="KEGG" id="saqt:GJV85_05160"/>
<evidence type="ECO:0008006" key="3">
    <source>
        <dbReference type="Google" id="ProtNLM"/>
    </source>
</evidence>
<protein>
    <recommendedName>
        <fullName evidence="3">Lipoprotein</fullName>
    </recommendedName>
</protein>
<keyword evidence="2" id="KW-1185">Reference proteome</keyword>
<proteinExistence type="predicted"/>
<dbReference type="RefSeq" id="WP_207562800.1">
    <property type="nucleotide sequence ID" value="NZ_CP046072.1"/>
</dbReference>
<sequence length="218" mass="25245">MIKVASLIFIITLFSACSFKKPKNEWQHSSTNSFSVYSENFLKDNNLIAQNSLKRSISYAKKSADLETLSKIYLGECALKISVGLEDKCQKYLNIKSLVKSVELDAYYNFLSLNVKEEEIRLLPEQYKEFAEYVVKNDFNKASEAILEIEKISSKLIAAALIKDKLTNVVREKVLYEASFYGYKKAVLFWLEELKRYTTDTDEILKIEKKLNILRTKE</sequence>
<evidence type="ECO:0000313" key="2">
    <source>
        <dbReference type="Proteomes" id="UP000671852"/>
    </source>
</evidence>